<gene>
    <name evidence="7" type="ORF">AB0C36_34150</name>
</gene>
<keyword evidence="8" id="KW-1185">Reference proteome</keyword>
<dbReference type="PANTHER" id="PTHR43649:SF33">
    <property type="entry name" value="POLYGALACTURONAN_RHAMNOGALACTURONAN-BINDING PROTEIN YTCQ"/>
    <property type="match status" value="1"/>
</dbReference>
<evidence type="ECO:0000313" key="8">
    <source>
        <dbReference type="Proteomes" id="UP001551482"/>
    </source>
</evidence>
<dbReference type="Pfam" id="PF01547">
    <property type="entry name" value="SBP_bac_1"/>
    <property type="match status" value="1"/>
</dbReference>
<dbReference type="InterPro" id="IPR006059">
    <property type="entry name" value="SBP"/>
</dbReference>
<protein>
    <submittedName>
        <fullName evidence="7">Sugar ABC transporter substrate-binding protein</fullName>
    </submittedName>
</protein>
<keyword evidence="1" id="KW-1003">Cell membrane</keyword>
<dbReference type="Proteomes" id="UP001551482">
    <property type="component" value="Unassembled WGS sequence"/>
</dbReference>
<dbReference type="EMBL" id="JBEZFP010000127">
    <property type="protein sequence ID" value="MEU8138527.1"/>
    <property type="molecule type" value="Genomic_DNA"/>
</dbReference>
<dbReference type="RefSeq" id="WP_358362046.1">
    <property type="nucleotide sequence ID" value="NZ_JBEZFP010000127.1"/>
</dbReference>
<dbReference type="SUPFAM" id="SSF53850">
    <property type="entry name" value="Periplasmic binding protein-like II"/>
    <property type="match status" value="1"/>
</dbReference>
<evidence type="ECO:0000256" key="5">
    <source>
        <dbReference type="ARBA" id="ARBA00023288"/>
    </source>
</evidence>
<feature type="signal peptide" evidence="6">
    <location>
        <begin position="1"/>
        <end position="25"/>
    </location>
</feature>
<keyword evidence="5" id="KW-0449">Lipoprotein</keyword>
<keyword evidence="2 6" id="KW-0732">Signal</keyword>
<evidence type="ECO:0000256" key="3">
    <source>
        <dbReference type="ARBA" id="ARBA00023136"/>
    </source>
</evidence>
<organism evidence="7 8">
    <name type="scientific">Streptodolium elevatio</name>
    <dbReference type="NCBI Taxonomy" id="3157996"/>
    <lineage>
        <taxon>Bacteria</taxon>
        <taxon>Bacillati</taxon>
        <taxon>Actinomycetota</taxon>
        <taxon>Actinomycetes</taxon>
        <taxon>Kitasatosporales</taxon>
        <taxon>Streptomycetaceae</taxon>
        <taxon>Streptodolium</taxon>
    </lineage>
</organism>
<keyword evidence="3" id="KW-0472">Membrane</keyword>
<reference evidence="7 8" key="1">
    <citation type="submission" date="2024-06" db="EMBL/GenBank/DDBJ databases">
        <title>The Natural Products Discovery Center: Release of the First 8490 Sequenced Strains for Exploring Actinobacteria Biosynthetic Diversity.</title>
        <authorList>
            <person name="Kalkreuter E."/>
            <person name="Kautsar S.A."/>
            <person name="Yang D."/>
            <person name="Bader C.D."/>
            <person name="Teijaro C.N."/>
            <person name="Fluegel L."/>
            <person name="Davis C.M."/>
            <person name="Simpson J.R."/>
            <person name="Lauterbach L."/>
            <person name="Steele A.D."/>
            <person name="Gui C."/>
            <person name="Meng S."/>
            <person name="Li G."/>
            <person name="Viehrig K."/>
            <person name="Ye F."/>
            <person name="Su P."/>
            <person name="Kiefer A.F."/>
            <person name="Nichols A."/>
            <person name="Cepeda A.J."/>
            <person name="Yan W."/>
            <person name="Fan B."/>
            <person name="Jiang Y."/>
            <person name="Adhikari A."/>
            <person name="Zheng C.-J."/>
            <person name="Schuster L."/>
            <person name="Cowan T.M."/>
            <person name="Smanski M.J."/>
            <person name="Chevrette M.G."/>
            <person name="De Carvalho L.P.S."/>
            <person name="Shen B."/>
        </authorList>
    </citation>
    <scope>NUCLEOTIDE SEQUENCE [LARGE SCALE GENOMIC DNA]</scope>
    <source>
        <strain evidence="7 8">NPDC048946</strain>
    </source>
</reference>
<evidence type="ECO:0000256" key="4">
    <source>
        <dbReference type="ARBA" id="ARBA00023139"/>
    </source>
</evidence>
<dbReference type="Gene3D" id="3.40.190.10">
    <property type="entry name" value="Periplasmic binding protein-like II"/>
    <property type="match status" value="1"/>
</dbReference>
<name>A0ABV3DRZ6_9ACTN</name>
<proteinExistence type="predicted"/>
<evidence type="ECO:0000313" key="7">
    <source>
        <dbReference type="EMBL" id="MEU8138527.1"/>
    </source>
</evidence>
<keyword evidence="4" id="KW-0564">Palmitate</keyword>
<accession>A0ABV3DRZ6</accession>
<feature type="chain" id="PRO_5046632628" evidence="6">
    <location>
        <begin position="26"/>
        <end position="441"/>
    </location>
</feature>
<evidence type="ECO:0000256" key="6">
    <source>
        <dbReference type="SAM" id="SignalP"/>
    </source>
</evidence>
<evidence type="ECO:0000256" key="2">
    <source>
        <dbReference type="ARBA" id="ARBA00022729"/>
    </source>
</evidence>
<dbReference type="PANTHER" id="PTHR43649">
    <property type="entry name" value="ARABINOSE-BINDING PROTEIN-RELATED"/>
    <property type="match status" value="1"/>
</dbReference>
<evidence type="ECO:0000256" key="1">
    <source>
        <dbReference type="ARBA" id="ARBA00022475"/>
    </source>
</evidence>
<dbReference type="InterPro" id="IPR050490">
    <property type="entry name" value="Bact_solute-bd_prot1"/>
</dbReference>
<dbReference type="PROSITE" id="PS51257">
    <property type="entry name" value="PROKAR_LIPOPROTEIN"/>
    <property type="match status" value="1"/>
</dbReference>
<sequence>MKTIRTRWMASALVAVSLLVSAGCAADGDGKSGSDASASGGGAAGKKTTITFWSWIGGIEEVVKTFNASQNDIEVKLEVTPSGVAGGYLKLTNAITAGNAPDLATIEYTNLPEYVSQGGLQPIGNLVDASVLKDYPKAITDQATFDGKVWGMPYDATPMVMYYRKDLLAQHGIEVPRTWDDYAKAAAKFHTEDPAGYLGSYFPNEPTQLAAYSWAAGAKWFGTANNAWQVNLTDPKTTEVGAYWQKLKDDKTVLVEKSWSENWGKMLKTDKLATVIGPPWAANNLAANTAGQTDKWAVAPLPSFDGKASSGFWGGSTFAVSKDSKNAKAAATFATWLTHAPESINARTSNGRAVYPAHPAAYEVAAKNFKSDLFGTQDIFQVFKAADASVPTGWMWGPAMNVTATTLGDEQNSHSIPDAFKASQQATIDAMRKRNLNVTGG</sequence>
<dbReference type="CDD" id="cd13585">
    <property type="entry name" value="PBP2_TMBP_like"/>
    <property type="match status" value="1"/>
</dbReference>
<comment type="caution">
    <text evidence="7">The sequence shown here is derived from an EMBL/GenBank/DDBJ whole genome shotgun (WGS) entry which is preliminary data.</text>
</comment>